<evidence type="ECO:0000256" key="1">
    <source>
        <dbReference type="SAM" id="MobiDB-lite"/>
    </source>
</evidence>
<gene>
    <name evidence="3" type="primary">LOC110758178</name>
</gene>
<keyword evidence="2" id="KW-1185">Reference proteome</keyword>
<dbReference type="KEGG" id="pavi:110758178"/>
<dbReference type="PANTHER" id="PTHR34546:SF3">
    <property type="entry name" value="OS06G0153600 PROTEIN"/>
    <property type="match status" value="1"/>
</dbReference>
<feature type="compositionally biased region" description="Pro residues" evidence="1">
    <location>
        <begin position="73"/>
        <end position="86"/>
    </location>
</feature>
<dbReference type="GeneID" id="110758178"/>
<evidence type="ECO:0000313" key="3">
    <source>
        <dbReference type="RefSeq" id="XP_021815676.1"/>
    </source>
</evidence>
<feature type="compositionally biased region" description="Polar residues" evidence="1">
    <location>
        <begin position="360"/>
        <end position="371"/>
    </location>
</feature>
<name>A0A6P5SPV2_PRUAV</name>
<evidence type="ECO:0000313" key="2">
    <source>
        <dbReference type="Proteomes" id="UP000515124"/>
    </source>
</evidence>
<dbReference type="PANTHER" id="PTHR34546">
    <property type="entry name" value="OS06G0153600 PROTEIN"/>
    <property type="match status" value="1"/>
</dbReference>
<reference evidence="3" key="1">
    <citation type="submission" date="2025-08" db="UniProtKB">
        <authorList>
            <consortium name="RefSeq"/>
        </authorList>
    </citation>
    <scope>IDENTIFICATION</scope>
</reference>
<feature type="compositionally biased region" description="Basic residues" evidence="1">
    <location>
        <begin position="52"/>
        <end position="71"/>
    </location>
</feature>
<feature type="compositionally biased region" description="Polar residues" evidence="1">
    <location>
        <begin position="784"/>
        <end position="805"/>
    </location>
</feature>
<organism evidence="2 3">
    <name type="scientific">Prunus avium</name>
    <name type="common">Cherry</name>
    <name type="synonym">Cerasus avium</name>
    <dbReference type="NCBI Taxonomy" id="42229"/>
    <lineage>
        <taxon>Eukaryota</taxon>
        <taxon>Viridiplantae</taxon>
        <taxon>Streptophyta</taxon>
        <taxon>Embryophyta</taxon>
        <taxon>Tracheophyta</taxon>
        <taxon>Spermatophyta</taxon>
        <taxon>Magnoliopsida</taxon>
        <taxon>eudicotyledons</taxon>
        <taxon>Gunneridae</taxon>
        <taxon>Pentapetalae</taxon>
        <taxon>rosids</taxon>
        <taxon>fabids</taxon>
        <taxon>Rosales</taxon>
        <taxon>Rosaceae</taxon>
        <taxon>Amygdaloideae</taxon>
        <taxon>Amygdaleae</taxon>
        <taxon>Prunus</taxon>
    </lineage>
</organism>
<feature type="compositionally biased region" description="Acidic residues" evidence="1">
    <location>
        <begin position="146"/>
        <end position="165"/>
    </location>
</feature>
<sequence>MDPYFEQRLRDEVIYLHSLWHQGPPTSSNPNTNPTINNPNPNSYPNPTNTSNRKRNRKARNKRERPNKKKPSQPDPPPHSGPPWPCLTPTHDSTPGASLPWPTKPNSAPATHRPLPEEQAKLAALKLQHNALDACRGLFLGNAASDSEESESESEEDESGDGDDYWVEGGESEVYKVLLNVFVEKSELRNYYEVNYEKGEFYCLVCGGLGKNKWVKGCAGLVQHSISISNTKKKRAHRAFAQVVCRVLGWDFNRLPTIVLKGERLGLSLEKPSQERGETGVNAGSSEGVSVVVEDNVAAENDANAEYGEKETFDDHQNKGKQLMICENSLKYDDTNESTERTEKGIPEMEANKEAVDTWNSFKDNGTNKSSESIDKGLSETGTNKEAVDTSGIDQSLVSKTEWPCKESSVSSSTVLGWPTFSSHSASATCSIPLEEQARSATLLLQQKALKECQDFFAGYSGEDISEDEDEGDLMDEDGSDESEELKFFSKIFTDHGELRSFYVNNYEGGEFYCLVCGGVGKKVWKRFKGCVALLQHSITILKTKKVAHRAYGQVIFKVLGWEIGQPTTIGSKDIPLDDGPLAKSDNLQGELEENADDHKDNVVVPKENLDSVSDHIGETVSKQKSDVVQSTGASKTCELQGEMEENADDHKDIAAVSKEKLDSVSNHSVEIISKEESDVVQSNGASKTCELWGEVEENPDDHKDIAAVSMENLDSMSGHSGEIVSKEESDVVQSNGASKTCKLQGELEENGDDHKANAVVSKESLGSMSGHNGEIVSTEESDVVQSDETSKTSELQGKTETNAGGPNEDLNVIYGEFRPFVNSDNID</sequence>
<feature type="region of interest" description="Disordered" evidence="1">
    <location>
        <begin position="21"/>
        <end position="113"/>
    </location>
</feature>
<protein>
    <submittedName>
        <fullName evidence="3">Uncharacterized protein LOC110758178</fullName>
    </submittedName>
</protein>
<accession>A0A6P5SPV2</accession>
<dbReference type="Proteomes" id="UP000515124">
    <property type="component" value="Unplaced"/>
</dbReference>
<proteinExistence type="predicted"/>
<dbReference type="RefSeq" id="XP_021815676.1">
    <property type="nucleotide sequence ID" value="XM_021959984.1"/>
</dbReference>
<feature type="region of interest" description="Disordered" evidence="1">
    <location>
        <begin position="143"/>
        <end position="165"/>
    </location>
</feature>
<feature type="region of interest" description="Disordered" evidence="1">
    <location>
        <begin position="746"/>
        <end position="812"/>
    </location>
</feature>
<feature type="region of interest" description="Disordered" evidence="1">
    <location>
        <begin position="360"/>
        <end position="390"/>
    </location>
</feature>
<dbReference type="AlphaFoldDB" id="A0A6P5SPV2"/>
<feature type="compositionally biased region" description="Low complexity" evidence="1">
    <location>
        <begin position="24"/>
        <end position="51"/>
    </location>
</feature>